<name>A0A255GBR3_9ACTN</name>
<dbReference type="SUPFAM" id="SSF57850">
    <property type="entry name" value="RING/U-box"/>
    <property type="match status" value="1"/>
</dbReference>
<dbReference type="OrthoDB" id="57886at2"/>
<dbReference type="RefSeq" id="WP_094405570.1">
    <property type="nucleotide sequence ID" value="NZ_NMVO01000013.1"/>
</dbReference>
<dbReference type="InterPro" id="IPR018422">
    <property type="entry name" value="Cation/H_exchanger_CPA1"/>
</dbReference>
<dbReference type="Pfam" id="PF00999">
    <property type="entry name" value="Na_H_Exchanger"/>
    <property type="match status" value="1"/>
</dbReference>
<comment type="function">
    <text evidence="10">Na(+)/H(+) antiporter that extrudes sodium in exchange for external protons.</text>
</comment>
<feature type="transmembrane region" description="Helical" evidence="10">
    <location>
        <begin position="205"/>
        <end position="223"/>
    </location>
</feature>
<proteinExistence type="inferred from homology"/>
<feature type="transmembrane region" description="Helical" evidence="10">
    <location>
        <begin position="180"/>
        <end position="198"/>
    </location>
</feature>
<keyword evidence="4 10" id="KW-0812">Transmembrane</keyword>
<feature type="transmembrane region" description="Helical" evidence="10">
    <location>
        <begin position="80"/>
        <end position="103"/>
    </location>
</feature>
<keyword evidence="3 10" id="KW-1003">Cell membrane</keyword>
<sequence length="624" mass="66632">MEVLIQLTLFAVTVLAGTVLANRVRLQPPLMLLVIGIVGSYLPFVHVPTLSPELVLIGILPPLLYAAAVTTSLADFRENLSAIGWLSVGLVLFTAAGVGLLVWQILDIPFAAAFAIGAVVAPPDAVAATAVARQIGLPRRVVTILEGESLVNDATALVSLRTAVAALAAPITVAEVGLDFTLAVGVAILVGMVVAKLGSMVFSRITSPVVTTVLSFVIPFAAYAPAEELKASGVLAVVVAGLFIGHHSQRTMTAQGRLVQRLNWATVQFLLENSVFLLVGLQVRRIVTEGAAETSGWRLAGICVAVLGTVMLLRVLWIFGSRLWLRPAIKRGKEPRLSWQESAVVSWAGMRGVVTLAAALTLPLDAPVRATLVLVALTTTIGTLLLQGLTLPRLARRLGVHGPDPREDALQEATILQTAMGAGMTAARAAAGPGDDATLARLEESYQHRVNAAWEQLGRSTEEVDTPSEAYRRLRMTALHAEREAVLTMRADGAMDQEVLARVLAGFDMEESMLVLIDERDEAITSAPLSPALPEAPCRHLAEAPTTHAPAHAEHGIECRMCLRERTVPVHLRMCLACGEIGCCDSSEGRHASRHHHDTGHPVMRSVEPGESWRWCFVDEVLGS</sequence>
<evidence type="ECO:0000256" key="3">
    <source>
        <dbReference type="ARBA" id="ARBA00022475"/>
    </source>
</evidence>
<feature type="transmembrane region" description="Helical" evidence="10">
    <location>
        <begin position="269"/>
        <end position="287"/>
    </location>
</feature>
<feature type="domain" description="UBP-type" evidence="11">
    <location>
        <begin position="536"/>
        <end position="624"/>
    </location>
</feature>
<keyword evidence="7 10" id="KW-0406">Ion transport</keyword>
<dbReference type="GO" id="GO:0051453">
    <property type="term" value="P:regulation of intracellular pH"/>
    <property type="evidence" value="ECO:0007669"/>
    <property type="project" value="TreeGrafter"/>
</dbReference>
<dbReference type="InterPro" id="IPR006153">
    <property type="entry name" value="Cation/H_exchanger_TM"/>
</dbReference>
<keyword evidence="13" id="KW-1185">Reference proteome</keyword>
<organism evidence="12 13">
    <name type="scientific">Enemella evansiae</name>
    <dbReference type="NCBI Taxonomy" id="2016499"/>
    <lineage>
        <taxon>Bacteria</taxon>
        <taxon>Bacillati</taxon>
        <taxon>Actinomycetota</taxon>
        <taxon>Actinomycetes</taxon>
        <taxon>Propionibacteriales</taxon>
        <taxon>Propionibacteriaceae</taxon>
        <taxon>Enemella</taxon>
    </lineage>
</organism>
<evidence type="ECO:0000256" key="10">
    <source>
        <dbReference type="RuleBase" id="RU366002"/>
    </source>
</evidence>
<dbReference type="AlphaFoldDB" id="A0A255GBR3"/>
<evidence type="ECO:0000256" key="6">
    <source>
        <dbReference type="ARBA" id="ARBA00023053"/>
    </source>
</evidence>
<keyword evidence="10" id="KW-0050">Antiport</keyword>
<feature type="transmembrane region" description="Helical" evidence="10">
    <location>
        <begin position="31"/>
        <end position="47"/>
    </location>
</feature>
<evidence type="ECO:0000256" key="4">
    <source>
        <dbReference type="ARBA" id="ARBA00022692"/>
    </source>
</evidence>
<protein>
    <submittedName>
        <fullName evidence="12">Na+/H+ antiporter</fullName>
    </submittedName>
</protein>
<feature type="transmembrane region" description="Helical" evidence="10">
    <location>
        <begin position="54"/>
        <end position="74"/>
    </location>
</feature>
<evidence type="ECO:0000256" key="5">
    <source>
        <dbReference type="ARBA" id="ARBA00022989"/>
    </source>
</evidence>
<comment type="caution">
    <text evidence="10">Lacks conserved residue(s) required for the propagation of feature annotation.</text>
</comment>
<comment type="caution">
    <text evidence="12">The sequence shown here is derived from an EMBL/GenBank/DDBJ whole genome shotgun (WGS) entry which is preliminary data.</text>
</comment>
<dbReference type="PROSITE" id="PS50271">
    <property type="entry name" value="ZF_UBP"/>
    <property type="match status" value="1"/>
</dbReference>
<dbReference type="GO" id="GO:0008270">
    <property type="term" value="F:zinc ion binding"/>
    <property type="evidence" value="ECO:0007669"/>
    <property type="project" value="InterPro"/>
</dbReference>
<evidence type="ECO:0000256" key="7">
    <source>
        <dbReference type="ARBA" id="ARBA00023065"/>
    </source>
</evidence>
<dbReference type="PANTHER" id="PTHR10110:SF86">
    <property type="entry name" value="SODIUM_HYDROGEN EXCHANGER 7"/>
    <property type="match status" value="1"/>
</dbReference>
<evidence type="ECO:0000256" key="1">
    <source>
        <dbReference type="ARBA" id="ARBA00004651"/>
    </source>
</evidence>
<accession>A0A255GBR3</accession>
<dbReference type="EMBL" id="NMVO01000013">
    <property type="protein sequence ID" value="OYO13339.1"/>
    <property type="molecule type" value="Genomic_DNA"/>
</dbReference>
<dbReference type="Gene3D" id="6.10.140.1330">
    <property type="match status" value="1"/>
</dbReference>
<feature type="transmembrane region" description="Helical" evidence="10">
    <location>
        <begin position="229"/>
        <end position="248"/>
    </location>
</feature>
<dbReference type="Proteomes" id="UP000215896">
    <property type="component" value="Unassembled WGS sequence"/>
</dbReference>
<reference evidence="12 13" key="1">
    <citation type="submission" date="2017-07" db="EMBL/GenBank/DDBJ databases">
        <title>Draft whole genome sequences of clinical Proprionibacteriaceae strains.</title>
        <authorList>
            <person name="Bernier A.-M."/>
            <person name="Bernard K."/>
            <person name="Domingo M.-C."/>
        </authorList>
    </citation>
    <scope>NUCLEOTIDE SEQUENCE [LARGE SCALE GENOMIC DNA]</scope>
    <source>
        <strain evidence="12 13">NML 030167</strain>
    </source>
</reference>
<keyword evidence="8 10" id="KW-0472">Membrane</keyword>
<dbReference type="GO" id="GO:0005886">
    <property type="term" value="C:plasma membrane"/>
    <property type="evidence" value="ECO:0007669"/>
    <property type="project" value="UniProtKB-SubCell"/>
</dbReference>
<dbReference type="Pfam" id="PF02148">
    <property type="entry name" value="zf-UBP"/>
    <property type="match status" value="1"/>
</dbReference>
<dbReference type="PANTHER" id="PTHR10110">
    <property type="entry name" value="SODIUM/HYDROGEN EXCHANGER"/>
    <property type="match status" value="1"/>
</dbReference>
<keyword evidence="5 10" id="KW-1133">Transmembrane helix</keyword>
<dbReference type="GO" id="GO:0015385">
    <property type="term" value="F:sodium:proton antiporter activity"/>
    <property type="evidence" value="ECO:0007669"/>
    <property type="project" value="InterPro"/>
</dbReference>
<keyword evidence="9 10" id="KW-0739">Sodium transport</keyword>
<comment type="subcellular location">
    <subcellularLocation>
        <location evidence="1 10">Cell membrane</location>
        <topology evidence="1 10">Multi-pass membrane protein</topology>
    </subcellularLocation>
</comment>
<dbReference type="GO" id="GO:0098719">
    <property type="term" value="P:sodium ion import across plasma membrane"/>
    <property type="evidence" value="ECO:0007669"/>
    <property type="project" value="TreeGrafter"/>
</dbReference>
<keyword evidence="6 10" id="KW-0915">Sodium</keyword>
<evidence type="ECO:0000256" key="8">
    <source>
        <dbReference type="ARBA" id="ARBA00023136"/>
    </source>
</evidence>
<gene>
    <name evidence="12" type="ORF">CGZ94_10150</name>
</gene>
<dbReference type="GO" id="GO:0015386">
    <property type="term" value="F:potassium:proton antiporter activity"/>
    <property type="evidence" value="ECO:0007669"/>
    <property type="project" value="TreeGrafter"/>
</dbReference>
<evidence type="ECO:0000256" key="2">
    <source>
        <dbReference type="ARBA" id="ARBA00022448"/>
    </source>
</evidence>
<dbReference type="InterPro" id="IPR004705">
    <property type="entry name" value="Cation/H_exchanger_CPA1_bac"/>
</dbReference>
<dbReference type="NCBIfam" id="TIGR00831">
    <property type="entry name" value="a_cpa1"/>
    <property type="match status" value="1"/>
</dbReference>
<comment type="similarity">
    <text evidence="10">Belongs to the monovalent cation:proton antiporter 1 (CPA1) transporter (TC 2.A.36) family.</text>
</comment>
<evidence type="ECO:0000259" key="11">
    <source>
        <dbReference type="PROSITE" id="PS50271"/>
    </source>
</evidence>
<dbReference type="Gene3D" id="3.30.40.10">
    <property type="entry name" value="Zinc/RING finger domain, C3HC4 (zinc finger)"/>
    <property type="match status" value="1"/>
</dbReference>
<evidence type="ECO:0000313" key="13">
    <source>
        <dbReference type="Proteomes" id="UP000215896"/>
    </source>
</evidence>
<feature type="transmembrane region" description="Helical" evidence="10">
    <location>
        <begin position="299"/>
        <end position="324"/>
    </location>
</feature>
<evidence type="ECO:0000256" key="9">
    <source>
        <dbReference type="ARBA" id="ARBA00023201"/>
    </source>
</evidence>
<dbReference type="InterPro" id="IPR001607">
    <property type="entry name" value="Znf_UBP"/>
</dbReference>
<dbReference type="InterPro" id="IPR013083">
    <property type="entry name" value="Znf_RING/FYVE/PHD"/>
</dbReference>
<evidence type="ECO:0000313" key="12">
    <source>
        <dbReference type="EMBL" id="OYO13339.1"/>
    </source>
</evidence>
<feature type="transmembrane region" description="Helical" evidence="10">
    <location>
        <begin position="110"/>
        <end position="132"/>
    </location>
</feature>
<keyword evidence="2 10" id="KW-0813">Transport</keyword>